<feature type="domain" description="ERAP1-like C-terminal" evidence="3">
    <location>
        <begin position="938"/>
        <end position="1070"/>
    </location>
</feature>
<comment type="similarity">
    <text evidence="1">Belongs to the peptidase M1 family.</text>
</comment>
<proteinExistence type="inferred from homology"/>
<dbReference type="GO" id="GO:0070006">
    <property type="term" value="F:metalloaminopeptidase activity"/>
    <property type="evidence" value="ECO:0007669"/>
    <property type="project" value="TreeGrafter"/>
</dbReference>
<dbReference type="GO" id="GO:0008270">
    <property type="term" value="F:zinc ion binding"/>
    <property type="evidence" value="ECO:0007669"/>
    <property type="project" value="TreeGrafter"/>
</dbReference>
<dbReference type="SUPFAM" id="SSF63737">
    <property type="entry name" value="Leukotriene A4 hydrolase N-terminal domain"/>
    <property type="match status" value="1"/>
</dbReference>
<dbReference type="GO" id="GO:0042277">
    <property type="term" value="F:peptide binding"/>
    <property type="evidence" value="ECO:0007669"/>
    <property type="project" value="TreeGrafter"/>
</dbReference>
<feature type="compositionally biased region" description="Polar residues" evidence="2">
    <location>
        <begin position="798"/>
        <end position="809"/>
    </location>
</feature>
<dbReference type="Pfam" id="PF11838">
    <property type="entry name" value="ERAP1_C"/>
    <property type="match status" value="1"/>
</dbReference>
<sequence>MPKPWQSGGSASPYHGLLLAGAVGASVWFTGKTLSSLFSLLSGSSDPRRFRQERVDTEVGDPDVLHQKEAEARARVVSHVEYEVLLWIRPGGLYQGEMTIKFRHRYPEQGIFIDFSGANISVLRINGTFIGSDGRPIPEGFRPFVSGRALWSRHRLEVTGDLLKHHNQIFISYTCDYDRTGIGLHQQYVEAEKEEFMWSNLADFEAHRVFPCFDQPDIRGKWRISVLAPAAAVVVASSPVQRVVADMAGERDRLIGEATAGQQRWLAENDERRGERGGGVSPLFPKDLIERAPHASVKLWEFKKTPSLCAQTVQLAVGTFAKVSETASSGLSLGLYCRLPLIRKLQYDFVFDLMAALVFYYEEYFCSPFPFPKLDVVLVPDTHGTRRGVATAGTIVLPECILLPAGGDSGEVLPSVRDPRLATLEAAESLCQACSRMWIGVACSLGAWWSEQWVSEALATLLSALTLSDPAFLRLVEAKPNKGLSAAIRSIMAPPSLPFAPVSASLSPALNAQHQQQTGIAAAGGETVGAREGGVVASGQEQPPQLGTGGGLRGASGAAALDFGGSAFTVPQAAGPDGGSLVSVTSEDCLVWLQFLRKRKAPAYALDMKPTTHPLAFVLSSTGDPLPDWQLLVGKGASIMKQLCCLVGPESFRRGLQEFVSRHRWRNAGLPALLDALFDSSGMGVSATGSDDAGSTCGFGGDIVDGSLDPGGAGGGMLTGMPPHLLLSGVASSSSGSEWGEQAARLLQMRRHWIRTWLGRSGVNTILVRWVCGPASSLGALRGGGAGGGGSVSGRATPQDSMGNLQRSAGQRGGLLGTRERDVSRGGLRDREAKGGIPSLSEGSVSGGDREARVIVSMQVVQTFSSRTPITRPHAIRLDLFYEVPNYSPPTGDAAEDPDPSKPPPSSTRIVTHSVWTTVQDDVAYVPAAVGLPPPVGVLCNAGDWCYCKTLLDEKTTEFVADRLQDVPSPLSRLLLWEALWEMVRDRQMAPTKFVRLVLEKCESESELSVAECACEHLLVALEYLIPDDTLASFFSLVAEKALLFARTLPNTEAARPVRKLWLSVACHATREWESIRLMLRLLLVHQRLMAGGRAPVTGANVLRVSRSAARRQERERGKLRATRRAERERGVKEKEKTGGSGDARGPLEVPPAGAGGGSSISASRSSSRHRVSLSGKEKDKEGGGVQENPEESGEGGTGRAPAAERESYAGGPLPESPRTSSVAESGDREKAPVPSQPPQQSPPRHAEAPSSTRPAHQQPIISPPDASRSGLVVSALRSPRVSVLEKFALTSFPSPCVDGTDTEGNQERLMEDVYESGEKEQEGFESPEDEERERERVLMQESNVDSWETGEGDEWEDVAMLLDAPMRWKIIENFCALPPPPPGTSHDGTQGSRTEDEREMASGRAADKELQTPPPASSSRVFRDKKGAGSGSPSRTGTGHSGGPGMLVSFESEGPVAGPLGLPSLEERLSLIAEERGKSLERDKGVEGRDRRVGPVGALALRAEAALPFPSVKRRLWVRFLQISHLGLDETLGGMLGFHQRLPAVTAEKGGFTTRQVQGVFEKLFFAEIRSIFASKPRHLALIFWDKLFPLHSCDQKTISATLELIKSLTDDPADKFLKRVAVNTYDDLLRASACRELCALDEQYRQGLAAALQPAGVGGGQERGGKQGGKSLLSWWQLVGASWRAGSAEMMAPENDKR</sequence>
<dbReference type="Pfam" id="PF17900">
    <property type="entry name" value="Peptidase_M1_N"/>
    <property type="match status" value="1"/>
</dbReference>
<feature type="domain" description="Aminopeptidase N-like N-terminal" evidence="4">
    <location>
        <begin position="94"/>
        <end position="245"/>
    </location>
</feature>
<name>A0A0G4ICU5_9ALVE</name>
<evidence type="ECO:0000313" key="5">
    <source>
        <dbReference type="EMBL" id="CEM55004.1"/>
    </source>
</evidence>
<dbReference type="Gene3D" id="1.10.390.10">
    <property type="entry name" value="Neutral Protease Domain 2"/>
    <property type="match status" value="2"/>
</dbReference>
<dbReference type="GO" id="GO:0005737">
    <property type="term" value="C:cytoplasm"/>
    <property type="evidence" value="ECO:0007669"/>
    <property type="project" value="TreeGrafter"/>
</dbReference>
<dbReference type="InterPro" id="IPR045357">
    <property type="entry name" value="Aminopeptidase_N-like_N"/>
</dbReference>
<feature type="compositionally biased region" description="Basic and acidic residues" evidence="2">
    <location>
        <begin position="818"/>
        <end position="834"/>
    </location>
</feature>
<evidence type="ECO:0000259" key="3">
    <source>
        <dbReference type="Pfam" id="PF11838"/>
    </source>
</evidence>
<organism evidence="5">
    <name type="scientific">Chromera velia CCMP2878</name>
    <dbReference type="NCBI Taxonomy" id="1169474"/>
    <lineage>
        <taxon>Eukaryota</taxon>
        <taxon>Sar</taxon>
        <taxon>Alveolata</taxon>
        <taxon>Colpodellida</taxon>
        <taxon>Chromeraceae</taxon>
        <taxon>Chromera</taxon>
    </lineage>
</organism>
<feature type="region of interest" description="Disordered" evidence="2">
    <location>
        <begin position="888"/>
        <end position="909"/>
    </location>
</feature>
<feature type="compositionally biased region" description="Basic and acidic residues" evidence="2">
    <location>
        <begin position="1111"/>
        <end position="1138"/>
    </location>
</feature>
<evidence type="ECO:0000256" key="2">
    <source>
        <dbReference type="SAM" id="MobiDB-lite"/>
    </source>
</evidence>
<dbReference type="EMBL" id="CDMZ01005837">
    <property type="protein sequence ID" value="CEM55004.1"/>
    <property type="molecule type" value="Genomic_DNA"/>
</dbReference>
<dbReference type="GO" id="GO:0005615">
    <property type="term" value="C:extracellular space"/>
    <property type="evidence" value="ECO:0007669"/>
    <property type="project" value="TreeGrafter"/>
</dbReference>
<feature type="compositionally biased region" description="Acidic residues" evidence="2">
    <location>
        <begin position="1324"/>
        <end position="1333"/>
    </location>
</feature>
<evidence type="ECO:0000256" key="1">
    <source>
        <dbReference type="ARBA" id="ARBA00010136"/>
    </source>
</evidence>
<feature type="region of interest" description="Disordered" evidence="2">
    <location>
        <begin position="1106"/>
        <end position="1272"/>
    </location>
</feature>
<dbReference type="InterPro" id="IPR027268">
    <property type="entry name" value="Peptidase_M4/M1_CTD_sf"/>
</dbReference>
<feature type="compositionally biased region" description="Basic and acidic residues" evidence="2">
    <location>
        <begin position="1394"/>
        <end position="1411"/>
    </location>
</feature>
<evidence type="ECO:0000259" key="4">
    <source>
        <dbReference type="Pfam" id="PF17900"/>
    </source>
</evidence>
<dbReference type="GO" id="GO:0043171">
    <property type="term" value="P:peptide catabolic process"/>
    <property type="evidence" value="ECO:0007669"/>
    <property type="project" value="TreeGrafter"/>
</dbReference>
<dbReference type="InterPro" id="IPR042097">
    <property type="entry name" value="Aminopeptidase_N-like_N_sf"/>
</dbReference>
<dbReference type="PANTHER" id="PTHR11533">
    <property type="entry name" value="PROTEASE M1 ZINC METALLOPROTEASE"/>
    <property type="match status" value="1"/>
</dbReference>
<dbReference type="SUPFAM" id="SSF55486">
    <property type="entry name" value="Metalloproteases ('zincins'), catalytic domain"/>
    <property type="match status" value="2"/>
</dbReference>
<feature type="region of interest" description="Disordered" evidence="2">
    <location>
        <begin position="1375"/>
        <end position="1462"/>
    </location>
</feature>
<dbReference type="InterPro" id="IPR050344">
    <property type="entry name" value="Peptidase_M1_aminopeptidases"/>
</dbReference>
<feature type="region of interest" description="Disordered" evidence="2">
    <location>
        <begin position="1315"/>
        <end position="1352"/>
    </location>
</feature>
<accession>A0A0G4ICU5</accession>
<protein>
    <submittedName>
        <fullName evidence="5">Uncharacterized protein</fullName>
    </submittedName>
</protein>
<dbReference type="PANTHER" id="PTHR11533:SF299">
    <property type="entry name" value="AMINOPEPTIDASE"/>
    <property type="match status" value="1"/>
</dbReference>
<dbReference type="InterPro" id="IPR024571">
    <property type="entry name" value="ERAP1-like_C_dom"/>
</dbReference>
<dbReference type="GO" id="GO:0016020">
    <property type="term" value="C:membrane"/>
    <property type="evidence" value="ECO:0007669"/>
    <property type="project" value="TreeGrafter"/>
</dbReference>
<dbReference type="Gene3D" id="2.60.40.1730">
    <property type="entry name" value="tricorn interacting facor f3 domain"/>
    <property type="match status" value="1"/>
</dbReference>
<feature type="region of interest" description="Disordered" evidence="2">
    <location>
        <begin position="785"/>
        <end position="848"/>
    </location>
</feature>
<dbReference type="GO" id="GO:0006508">
    <property type="term" value="P:proteolysis"/>
    <property type="evidence" value="ECO:0007669"/>
    <property type="project" value="TreeGrafter"/>
</dbReference>
<reference evidence="5" key="1">
    <citation type="submission" date="2014-11" db="EMBL/GenBank/DDBJ databases">
        <authorList>
            <person name="Otto D Thomas"/>
            <person name="Naeem Raeece"/>
        </authorList>
    </citation>
    <scope>NUCLEOTIDE SEQUENCE</scope>
</reference>
<dbReference type="VEuPathDB" id="CryptoDB:Cvel_13224"/>
<gene>
    <name evidence="5" type="ORF">Cvel_13224</name>
</gene>